<keyword evidence="1" id="KW-0812">Transmembrane</keyword>
<protein>
    <recommendedName>
        <fullName evidence="4">HupE/UreJ protein</fullName>
    </recommendedName>
</protein>
<dbReference type="Proteomes" id="UP000190626">
    <property type="component" value="Unassembled WGS sequence"/>
</dbReference>
<dbReference type="InterPro" id="IPR032809">
    <property type="entry name" value="Put_HupE_UreJ"/>
</dbReference>
<keyword evidence="3" id="KW-1185">Reference proteome</keyword>
<name>A0A1V4HF78_9BACL</name>
<feature type="transmembrane region" description="Helical" evidence="1">
    <location>
        <begin position="382"/>
        <end position="399"/>
    </location>
</feature>
<accession>A0A1V4HF78</accession>
<organism evidence="2 3">
    <name type="scientific">Paenibacillus ferrarius</name>
    <dbReference type="NCBI Taxonomy" id="1469647"/>
    <lineage>
        <taxon>Bacteria</taxon>
        <taxon>Bacillati</taxon>
        <taxon>Bacillota</taxon>
        <taxon>Bacilli</taxon>
        <taxon>Bacillales</taxon>
        <taxon>Paenibacillaceae</taxon>
        <taxon>Paenibacillus</taxon>
    </lineage>
</organism>
<keyword evidence="1" id="KW-0472">Membrane</keyword>
<gene>
    <name evidence="2" type="ORF">BC351_33880</name>
</gene>
<feature type="transmembrane region" description="Helical" evidence="1">
    <location>
        <begin position="349"/>
        <end position="370"/>
    </location>
</feature>
<comment type="caution">
    <text evidence="2">The sequence shown here is derived from an EMBL/GenBank/DDBJ whole genome shotgun (WGS) entry which is preliminary data.</text>
</comment>
<dbReference type="Pfam" id="PF13795">
    <property type="entry name" value="HupE_UreJ_2"/>
    <property type="match status" value="1"/>
</dbReference>
<evidence type="ECO:0000313" key="3">
    <source>
        <dbReference type="Proteomes" id="UP000190626"/>
    </source>
</evidence>
<evidence type="ECO:0008006" key="4">
    <source>
        <dbReference type="Google" id="ProtNLM"/>
    </source>
</evidence>
<feature type="transmembrane region" description="Helical" evidence="1">
    <location>
        <begin position="284"/>
        <end position="304"/>
    </location>
</feature>
<evidence type="ECO:0000256" key="1">
    <source>
        <dbReference type="SAM" id="Phobius"/>
    </source>
</evidence>
<proteinExistence type="predicted"/>
<sequence length="405" mass="44645">MFMYRQLVSKGRLAVCLIALALLLVLPFKQAAYAHAYSASYATLDLTQSQTRLTFAIDELSVIELAGGDTDNNKMLDQAEFEGIRDKFADVIKPQLTLKIGGQIQAMQQIQSIVLDREGDASKVLLTAIYPPVLASQNISLKDTLYQNDTKTNYVNLLTIHYGTQSSTAALSAENRSWAMQLTDADFAKLPPDLQSMPAAASQKASSATDAGKSVDSKVETDAISGWYSFFMLGIHHILGGYDHLLFLFSLLIARQTYKQYATMITAFTIAHSLTLTLTVLNIIAVPPSIVEPLIALSICYVAIDNMVRKSVSYRWLLTFLFGLIHGMGFADILKGMNIPKTELATDLISFNLGIETVQLIIVAIFIPLLYMMHRVKYARKIVISGSALALLLGGIWLVERVFET</sequence>
<dbReference type="STRING" id="1469647.BC351_33880"/>
<feature type="transmembrane region" description="Helical" evidence="1">
    <location>
        <begin position="261"/>
        <end position="278"/>
    </location>
</feature>
<reference evidence="3" key="1">
    <citation type="submission" date="2016-07" db="EMBL/GenBank/DDBJ databases">
        <authorList>
            <person name="Florea S."/>
            <person name="Webb J.S."/>
            <person name="Jaromczyk J."/>
            <person name="Schardl C.L."/>
        </authorList>
    </citation>
    <scope>NUCLEOTIDE SEQUENCE [LARGE SCALE GENOMIC DNA]</scope>
    <source>
        <strain evidence="3">CY1</strain>
    </source>
</reference>
<evidence type="ECO:0000313" key="2">
    <source>
        <dbReference type="EMBL" id="OPH51976.1"/>
    </source>
</evidence>
<keyword evidence="1" id="KW-1133">Transmembrane helix</keyword>
<feature type="transmembrane region" description="Helical" evidence="1">
    <location>
        <begin position="316"/>
        <end position="337"/>
    </location>
</feature>
<dbReference type="EMBL" id="MBTG01000028">
    <property type="protein sequence ID" value="OPH51976.1"/>
    <property type="molecule type" value="Genomic_DNA"/>
</dbReference>
<dbReference type="AlphaFoldDB" id="A0A1V4HF78"/>
<feature type="transmembrane region" description="Helical" evidence="1">
    <location>
        <begin position="227"/>
        <end position="254"/>
    </location>
</feature>